<organism evidence="4 5">
    <name type="scientific">Dokdonella soli</name>
    <dbReference type="NCBI Taxonomy" id="529810"/>
    <lineage>
        <taxon>Bacteria</taxon>
        <taxon>Pseudomonadati</taxon>
        <taxon>Pseudomonadota</taxon>
        <taxon>Gammaproteobacteria</taxon>
        <taxon>Lysobacterales</taxon>
        <taxon>Rhodanobacteraceae</taxon>
        <taxon>Dokdonella</taxon>
    </lineage>
</organism>
<accession>A0ABP3TMT0</accession>
<name>A0ABP3TMT0_9GAMM</name>
<protein>
    <recommendedName>
        <fullName evidence="6">Phospholipase/carboxylesterase/thioesterase domain-containing protein</fullName>
    </recommendedName>
</protein>
<dbReference type="EMBL" id="BAAAEU010000005">
    <property type="protein sequence ID" value="GAA0709563.1"/>
    <property type="molecule type" value="Genomic_DNA"/>
</dbReference>
<feature type="compositionally biased region" description="Low complexity" evidence="3">
    <location>
        <begin position="216"/>
        <end position="229"/>
    </location>
</feature>
<dbReference type="InterPro" id="IPR029058">
    <property type="entry name" value="AB_hydrolase_fold"/>
</dbReference>
<dbReference type="PANTHER" id="PTHR43037">
    <property type="entry name" value="UNNAMED PRODUCT-RELATED"/>
    <property type="match status" value="1"/>
</dbReference>
<dbReference type="Gene3D" id="3.40.50.1820">
    <property type="entry name" value="alpha/beta hydrolase"/>
    <property type="match status" value="1"/>
</dbReference>
<feature type="region of interest" description="Disordered" evidence="3">
    <location>
        <begin position="207"/>
        <end position="229"/>
    </location>
</feature>
<evidence type="ECO:0000313" key="5">
    <source>
        <dbReference type="Proteomes" id="UP001501523"/>
    </source>
</evidence>
<sequence length="229" mass="24298">MSAPALVGCDDLADGFDTAGLQAVVSGSSMLTTTDGQVHTWYYRIPPAAAPGHGRAVLIWLHGDGGSGNGYASGFYPYTDAVSAILVTPSGIGGTWTHAVDDLPGQPQDSQFLSALIDAMIADGIAGTPVDPDRIYIGGESRGAYMPYFLLQRPSTKFRFAAAAIMRACSIAKLAMSIAKQTFRARSIIPSRHRSCTCTVPTTPWSLRRRPRRSTIRSTGISTGTSSIR</sequence>
<evidence type="ECO:0008006" key="6">
    <source>
        <dbReference type="Google" id="ProtNLM"/>
    </source>
</evidence>
<dbReference type="Proteomes" id="UP001501523">
    <property type="component" value="Unassembled WGS sequence"/>
</dbReference>
<comment type="caution">
    <text evidence="4">The sequence shown here is derived from an EMBL/GenBank/DDBJ whole genome shotgun (WGS) entry which is preliminary data.</text>
</comment>
<gene>
    <name evidence="4" type="ORF">GCM10009105_10060</name>
</gene>
<evidence type="ECO:0000313" key="4">
    <source>
        <dbReference type="EMBL" id="GAA0709563.1"/>
    </source>
</evidence>
<dbReference type="RefSeq" id="WP_379989346.1">
    <property type="nucleotide sequence ID" value="NZ_JBHSMO010000012.1"/>
</dbReference>
<keyword evidence="5" id="KW-1185">Reference proteome</keyword>
<keyword evidence="1" id="KW-0732">Signal</keyword>
<evidence type="ECO:0000256" key="2">
    <source>
        <dbReference type="ARBA" id="ARBA00022801"/>
    </source>
</evidence>
<keyword evidence="2" id="KW-0378">Hydrolase</keyword>
<dbReference type="PANTHER" id="PTHR43037:SF5">
    <property type="entry name" value="FERULOYL ESTERASE"/>
    <property type="match status" value="1"/>
</dbReference>
<proteinExistence type="predicted"/>
<dbReference type="SUPFAM" id="SSF53474">
    <property type="entry name" value="alpha/beta-Hydrolases"/>
    <property type="match status" value="1"/>
</dbReference>
<reference evidence="5" key="1">
    <citation type="journal article" date="2019" name="Int. J. Syst. Evol. Microbiol.">
        <title>The Global Catalogue of Microorganisms (GCM) 10K type strain sequencing project: providing services to taxonomists for standard genome sequencing and annotation.</title>
        <authorList>
            <consortium name="The Broad Institute Genomics Platform"/>
            <consortium name="The Broad Institute Genome Sequencing Center for Infectious Disease"/>
            <person name="Wu L."/>
            <person name="Ma J."/>
        </authorList>
    </citation>
    <scope>NUCLEOTIDE SEQUENCE [LARGE SCALE GENOMIC DNA]</scope>
    <source>
        <strain evidence="5">JCM 15421</strain>
    </source>
</reference>
<evidence type="ECO:0000256" key="1">
    <source>
        <dbReference type="ARBA" id="ARBA00022729"/>
    </source>
</evidence>
<evidence type="ECO:0000256" key="3">
    <source>
        <dbReference type="SAM" id="MobiDB-lite"/>
    </source>
</evidence>
<dbReference type="InterPro" id="IPR050955">
    <property type="entry name" value="Plant_Biomass_Hydrol_Est"/>
</dbReference>